<evidence type="ECO:0008006" key="4">
    <source>
        <dbReference type="Google" id="ProtNLM"/>
    </source>
</evidence>
<keyword evidence="1" id="KW-1133">Transmembrane helix</keyword>
<accession>A0ABR1IP18</accession>
<dbReference type="EMBL" id="JBANRG010000099">
    <property type="protein sequence ID" value="KAK7436036.1"/>
    <property type="molecule type" value="Genomic_DNA"/>
</dbReference>
<evidence type="ECO:0000313" key="2">
    <source>
        <dbReference type="EMBL" id="KAK7436036.1"/>
    </source>
</evidence>
<dbReference type="Proteomes" id="UP001498398">
    <property type="component" value="Unassembled WGS sequence"/>
</dbReference>
<keyword evidence="3" id="KW-1185">Reference proteome</keyword>
<comment type="caution">
    <text evidence="2">The sequence shown here is derived from an EMBL/GenBank/DDBJ whole genome shotgun (WGS) entry which is preliminary data.</text>
</comment>
<feature type="transmembrane region" description="Helical" evidence="1">
    <location>
        <begin position="182"/>
        <end position="204"/>
    </location>
</feature>
<sequence length="332" mass="36983">MLSSSTLPHKRELPNITIVHAFIGLQLTGGIGMVLLLLTTWVFRSISKRKKTWYSFCISWIISCLSYCLLFFGGEQTIFDQEVPTYRLCLAQAALVYSGPPLTGATTFALFLEVSWSVNAVLSGTLSANKSALVYHSLYIIPYCLWVVLTVSFLIYGHTFPATVQRDTANTYCVLNSTVPPILTSALVVVAALLVLITLGMLIFHLKKSQADQLRVLRSNYLKAFLIRLVIFVGFGVVAICIGIVYTFNRTPGPEYDLAMAALPVGGFIVFGTQKDIMKEWIKIFRRIQHYLPTSKKTKEFGILLQKRDRNGNEHGIASQEVLISNLSSEIV</sequence>
<gene>
    <name evidence="2" type="ORF">VKT23_019338</name>
</gene>
<reference evidence="2 3" key="1">
    <citation type="submission" date="2024-01" db="EMBL/GenBank/DDBJ databases">
        <title>A draft genome for the cacao thread blight pathogen Marasmiellus scandens.</title>
        <authorList>
            <person name="Baruah I.K."/>
            <person name="Leung J."/>
            <person name="Bukari Y."/>
            <person name="Amoako-Attah I."/>
            <person name="Meinhardt L.W."/>
            <person name="Bailey B.A."/>
            <person name="Cohen S.P."/>
        </authorList>
    </citation>
    <scope>NUCLEOTIDE SEQUENCE [LARGE SCALE GENOMIC DNA]</scope>
    <source>
        <strain evidence="2 3">GH-19</strain>
    </source>
</reference>
<feature type="transmembrane region" description="Helical" evidence="1">
    <location>
        <begin position="225"/>
        <end position="246"/>
    </location>
</feature>
<organism evidence="2 3">
    <name type="scientific">Marasmiellus scandens</name>
    <dbReference type="NCBI Taxonomy" id="2682957"/>
    <lineage>
        <taxon>Eukaryota</taxon>
        <taxon>Fungi</taxon>
        <taxon>Dikarya</taxon>
        <taxon>Basidiomycota</taxon>
        <taxon>Agaricomycotina</taxon>
        <taxon>Agaricomycetes</taxon>
        <taxon>Agaricomycetidae</taxon>
        <taxon>Agaricales</taxon>
        <taxon>Marasmiineae</taxon>
        <taxon>Omphalotaceae</taxon>
        <taxon>Marasmiellus</taxon>
    </lineage>
</organism>
<feature type="transmembrane region" description="Helical" evidence="1">
    <location>
        <begin position="94"/>
        <end position="112"/>
    </location>
</feature>
<feature type="transmembrane region" description="Helical" evidence="1">
    <location>
        <begin position="258"/>
        <end position="277"/>
    </location>
</feature>
<feature type="transmembrane region" description="Helical" evidence="1">
    <location>
        <begin position="133"/>
        <end position="156"/>
    </location>
</feature>
<protein>
    <recommendedName>
        <fullName evidence="4">G-protein coupled receptors family 2 profile 2 domain-containing protein</fullName>
    </recommendedName>
</protein>
<feature type="transmembrane region" description="Helical" evidence="1">
    <location>
        <begin position="53"/>
        <end position="74"/>
    </location>
</feature>
<evidence type="ECO:0000313" key="3">
    <source>
        <dbReference type="Proteomes" id="UP001498398"/>
    </source>
</evidence>
<name>A0ABR1IP18_9AGAR</name>
<keyword evidence="1" id="KW-0472">Membrane</keyword>
<proteinExistence type="predicted"/>
<evidence type="ECO:0000256" key="1">
    <source>
        <dbReference type="SAM" id="Phobius"/>
    </source>
</evidence>
<keyword evidence="1" id="KW-0812">Transmembrane</keyword>
<feature type="transmembrane region" description="Helical" evidence="1">
    <location>
        <begin position="20"/>
        <end position="41"/>
    </location>
</feature>